<feature type="binding site" evidence="2">
    <location>
        <position position="60"/>
    </location>
    <ligand>
        <name>substrate</name>
    </ligand>
</feature>
<dbReference type="CDD" id="cd07067">
    <property type="entry name" value="HP_PGM_like"/>
    <property type="match status" value="1"/>
</dbReference>
<keyword evidence="4" id="KW-1185">Reference proteome</keyword>
<dbReference type="InterPro" id="IPR050275">
    <property type="entry name" value="PGM_Phosphatase"/>
</dbReference>
<dbReference type="InterPro" id="IPR013078">
    <property type="entry name" value="His_Pase_superF_clade-1"/>
</dbReference>
<dbReference type="EMBL" id="RQXV01000008">
    <property type="protein sequence ID" value="RRC98255.1"/>
    <property type="molecule type" value="Genomic_DNA"/>
</dbReference>
<dbReference type="RefSeq" id="WP_124926835.1">
    <property type="nucleotide sequence ID" value="NZ_BMOH01000007.1"/>
</dbReference>
<dbReference type="PANTHER" id="PTHR48100:SF1">
    <property type="entry name" value="HISTIDINE PHOSPHATASE FAMILY PROTEIN-RELATED"/>
    <property type="match status" value="1"/>
</dbReference>
<accession>A0A3P1SNM5</accession>
<gene>
    <name evidence="3" type="ORF">EHS89_14280</name>
</gene>
<dbReference type="OrthoDB" id="9783269at2"/>
<feature type="active site" description="Tele-phosphohistidine intermediate" evidence="1">
    <location>
        <position position="12"/>
    </location>
</feature>
<evidence type="ECO:0000313" key="3">
    <source>
        <dbReference type="EMBL" id="RRC98255.1"/>
    </source>
</evidence>
<comment type="caution">
    <text evidence="3">The sequence shown here is derived from an EMBL/GenBank/DDBJ whole genome shotgun (WGS) entry which is preliminary data.</text>
</comment>
<dbReference type="GO" id="GO:0016791">
    <property type="term" value="F:phosphatase activity"/>
    <property type="evidence" value="ECO:0007669"/>
    <property type="project" value="TreeGrafter"/>
</dbReference>
<dbReference type="PANTHER" id="PTHR48100">
    <property type="entry name" value="BROAD-SPECIFICITY PHOSPHATASE YOR283W-RELATED"/>
    <property type="match status" value="1"/>
</dbReference>
<dbReference type="SMART" id="SM00855">
    <property type="entry name" value="PGAM"/>
    <property type="match status" value="1"/>
</dbReference>
<evidence type="ECO:0000313" key="4">
    <source>
        <dbReference type="Proteomes" id="UP000267535"/>
    </source>
</evidence>
<evidence type="ECO:0000256" key="2">
    <source>
        <dbReference type="PIRSR" id="PIRSR613078-2"/>
    </source>
</evidence>
<dbReference type="SUPFAM" id="SSF53254">
    <property type="entry name" value="Phosphoglycerate mutase-like"/>
    <property type="match status" value="1"/>
</dbReference>
<evidence type="ECO:0000256" key="1">
    <source>
        <dbReference type="PIRSR" id="PIRSR613078-1"/>
    </source>
</evidence>
<dbReference type="GO" id="GO:0005737">
    <property type="term" value="C:cytoplasm"/>
    <property type="evidence" value="ECO:0007669"/>
    <property type="project" value="TreeGrafter"/>
</dbReference>
<dbReference type="Gene3D" id="3.40.50.1240">
    <property type="entry name" value="Phosphoglycerate mutase-like"/>
    <property type="match status" value="1"/>
</dbReference>
<dbReference type="InterPro" id="IPR029033">
    <property type="entry name" value="His_PPase_superfam"/>
</dbReference>
<dbReference type="AlphaFoldDB" id="A0A3P1SNM5"/>
<protein>
    <submittedName>
        <fullName evidence="3">Histidine phosphatase family protein</fullName>
    </submittedName>
</protein>
<dbReference type="Pfam" id="PF00300">
    <property type="entry name" value="His_Phos_1"/>
    <property type="match status" value="1"/>
</dbReference>
<dbReference type="Proteomes" id="UP000267535">
    <property type="component" value="Unassembled WGS sequence"/>
</dbReference>
<sequence>MCRILTLDLLRHGETQGGAIYRGRTDSPLTPLGECQMKDALSLHMSREQWQAVYSSPLQRCLQVADEYCQTESIPLHLDDRLQELDFGDWDGLTLAQVWEKYPDQSDAFWRDPASNPPPGGESTDALQRRLRLLLEELYVSESTSLLLITHGGVIRALIAMALELPSSHWSRLELGHGSVSRLRIGLDKQQRLEWISVVFVNQQVFK</sequence>
<feature type="active site" description="Proton donor/acceptor" evidence="1">
    <location>
        <position position="84"/>
    </location>
</feature>
<reference evidence="3 4" key="1">
    <citation type="submission" date="2018-11" db="EMBL/GenBank/DDBJ databases">
        <title>The draft genome sequence of Amphritea balenae JAMM 1525T.</title>
        <authorList>
            <person name="Fang Z."/>
            <person name="Zhang Y."/>
            <person name="Han X."/>
        </authorList>
    </citation>
    <scope>NUCLEOTIDE SEQUENCE [LARGE SCALE GENOMIC DNA]</scope>
    <source>
        <strain evidence="3 4">JAMM 1525</strain>
    </source>
</reference>
<name>A0A3P1SNM5_9GAMM</name>
<dbReference type="PIRSF" id="PIRSF000709">
    <property type="entry name" value="6PFK_2-Ptase"/>
    <property type="match status" value="1"/>
</dbReference>
<organism evidence="3 4">
    <name type="scientific">Amphritea balenae</name>
    <dbReference type="NCBI Taxonomy" id="452629"/>
    <lineage>
        <taxon>Bacteria</taxon>
        <taxon>Pseudomonadati</taxon>
        <taxon>Pseudomonadota</taxon>
        <taxon>Gammaproteobacteria</taxon>
        <taxon>Oceanospirillales</taxon>
        <taxon>Oceanospirillaceae</taxon>
        <taxon>Amphritea</taxon>
    </lineage>
</organism>
<proteinExistence type="predicted"/>